<name>A0A6J7GLP9_9ZZZZ</name>
<gene>
    <name evidence="1" type="ORF">UFOPK3495_01479</name>
</gene>
<organism evidence="1">
    <name type="scientific">freshwater metagenome</name>
    <dbReference type="NCBI Taxonomy" id="449393"/>
    <lineage>
        <taxon>unclassified sequences</taxon>
        <taxon>metagenomes</taxon>
        <taxon>ecological metagenomes</taxon>
    </lineage>
</organism>
<dbReference type="InterPro" id="IPR029058">
    <property type="entry name" value="AB_hydrolase_fold"/>
</dbReference>
<proteinExistence type="predicted"/>
<evidence type="ECO:0000313" key="1">
    <source>
        <dbReference type="EMBL" id="CAB4909367.1"/>
    </source>
</evidence>
<sequence length="198" mass="21515">MIVLALHGFTRAPHHLDALAIACAEQGWSCLRPELAPRWAPIMMNSTLHLNAISRRIAPRLQDEPVTIVGHSAGAAAGAWLATQLIQQQVNINGIVMVDGNDSPNHLIEKAWPLLQDTTIRAVLAPPSPCNRQGMLQKFLDENRPGITTVIPGSGHGDIEVLPSQMYRRICGDTSTSETKQQVLNAVLSAIEDIQEIS</sequence>
<reference evidence="1" key="1">
    <citation type="submission" date="2020-05" db="EMBL/GenBank/DDBJ databases">
        <authorList>
            <person name="Chiriac C."/>
            <person name="Salcher M."/>
            <person name="Ghai R."/>
            <person name="Kavagutti S V."/>
        </authorList>
    </citation>
    <scope>NUCLEOTIDE SEQUENCE</scope>
</reference>
<dbReference type="SUPFAM" id="SSF53474">
    <property type="entry name" value="alpha/beta-Hydrolases"/>
    <property type="match status" value="1"/>
</dbReference>
<accession>A0A6J7GLP9</accession>
<dbReference type="EMBL" id="CAFBMC010000106">
    <property type="protein sequence ID" value="CAB4909367.1"/>
    <property type="molecule type" value="Genomic_DNA"/>
</dbReference>
<dbReference type="AlphaFoldDB" id="A0A6J7GLP9"/>
<protein>
    <submittedName>
        <fullName evidence="1">Unannotated protein</fullName>
    </submittedName>
</protein>
<dbReference type="Gene3D" id="3.40.50.1820">
    <property type="entry name" value="alpha/beta hydrolase"/>
    <property type="match status" value="1"/>
</dbReference>